<organism evidence="11 12">
    <name type="scientific">Candidatus Berkelbacteria bacterium Licking1014_85</name>
    <dbReference type="NCBI Taxonomy" id="2017148"/>
    <lineage>
        <taxon>Bacteria</taxon>
        <taxon>Candidatus Berkelbacteria</taxon>
    </lineage>
</organism>
<evidence type="ECO:0000256" key="6">
    <source>
        <dbReference type="ARBA" id="ARBA00022989"/>
    </source>
</evidence>
<comment type="similarity">
    <text evidence="2 9 10">Belongs to the SecY/SEC61-alpha family.</text>
</comment>
<feature type="transmembrane region" description="Helical" evidence="9">
    <location>
        <begin position="321"/>
        <end position="339"/>
    </location>
</feature>
<keyword evidence="5 9" id="KW-0653">Protein transport</keyword>
<dbReference type="InterPro" id="IPR023201">
    <property type="entry name" value="SecY_dom_sf"/>
</dbReference>
<comment type="subunit">
    <text evidence="9">Component of the Sec protein translocase complex. Heterotrimer consisting of SecY, SecE and SecG subunits. The heterotrimers can form oligomers, although 1 heterotrimer is thought to be able to translocate proteins. Interacts with the ribosome. Interacts with SecDF, and other proteins may be involved. Interacts with SecA.</text>
</comment>
<dbReference type="HAMAP" id="MF_01465">
    <property type="entry name" value="SecY"/>
    <property type="match status" value="1"/>
</dbReference>
<evidence type="ECO:0000256" key="1">
    <source>
        <dbReference type="ARBA" id="ARBA00004141"/>
    </source>
</evidence>
<feature type="transmembrane region" description="Helical" evidence="9">
    <location>
        <begin position="239"/>
        <end position="261"/>
    </location>
</feature>
<feature type="transmembrane region" description="Helical" evidence="9">
    <location>
        <begin position="98"/>
        <end position="118"/>
    </location>
</feature>
<dbReference type="GO" id="GO:0043952">
    <property type="term" value="P:protein transport by the Sec complex"/>
    <property type="evidence" value="ECO:0007669"/>
    <property type="project" value="UniProtKB-UniRule"/>
</dbReference>
<gene>
    <name evidence="9" type="primary">secY</name>
    <name evidence="11" type="ORF">CEN91_75</name>
</gene>
<dbReference type="NCBIfam" id="TIGR00967">
    <property type="entry name" value="3a0501s007"/>
    <property type="match status" value="1"/>
</dbReference>
<protein>
    <recommendedName>
        <fullName evidence="9">Protein translocase subunit SecY</fullName>
    </recommendedName>
</protein>
<dbReference type="Pfam" id="PF00344">
    <property type="entry name" value="SecY"/>
    <property type="match status" value="1"/>
</dbReference>
<dbReference type="PRINTS" id="PR00303">
    <property type="entry name" value="SECYTRNLCASE"/>
</dbReference>
<evidence type="ECO:0000256" key="9">
    <source>
        <dbReference type="HAMAP-Rule" id="MF_01465"/>
    </source>
</evidence>
<feature type="transmembrane region" description="Helical" evidence="9">
    <location>
        <begin position="138"/>
        <end position="162"/>
    </location>
</feature>
<evidence type="ECO:0000256" key="4">
    <source>
        <dbReference type="ARBA" id="ARBA00022692"/>
    </source>
</evidence>
<keyword evidence="7 9" id="KW-0811">Translocation</keyword>
<keyword evidence="9" id="KW-1003">Cell membrane</keyword>
<reference evidence="11 12" key="1">
    <citation type="submission" date="2017-07" db="EMBL/GenBank/DDBJ databases">
        <title>Mechanisms for carbon and nitrogen cycling indicate functional differentiation within the Candidate Phyla Radiation.</title>
        <authorList>
            <person name="Danczak R.E."/>
            <person name="Johnston M.D."/>
            <person name="Kenah C."/>
            <person name="Slattery M."/>
            <person name="Wrighton K.C."/>
            <person name="Wilkins M.J."/>
        </authorList>
    </citation>
    <scope>NUCLEOTIDE SEQUENCE [LARGE SCALE GENOMIC DNA]</scope>
    <source>
        <strain evidence="11">Licking1014_85</strain>
    </source>
</reference>
<dbReference type="InterPro" id="IPR030659">
    <property type="entry name" value="SecY_CS"/>
</dbReference>
<dbReference type="AlphaFoldDB" id="A0A554LM01"/>
<feature type="transmembrane region" description="Helical" evidence="9">
    <location>
        <begin position="72"/>
        <end position="91"/>
    </location>
</feature>
<name>A0A554LM01_9BACT</name>
<dbReference type="GO" id="GO:0065002">
    <property type="term" value="P:intracellular protein transmembrane transport"/>
    <property type="evidence" value="ECO:0007669"/>
    <property type="project" value="UniProtKB-UniRule"/>
</dbReference>
<evidence type="ECO:0000256" key="10">
    <source>
        <dbReference type="RuleBase" id="RU004349"/>
    </source>
</evidence>
<keyword evidence="3 9" id="KW-0813">Transport</keyword>
<keyword evidence="8 9" id="KW-0472">Membrane</keyword>
<comment type="function">
    <text evidence="9">The central subunit of the protein translocation channel SecYEG. Consists of two halves formed by TMs 1-5 and 6-10. These two domains form a lateral gate at the front which open onto the bilayer between TMs 2 and 7, and are clamped together by SecE at the back. The channel is closed by both a pore ring composed of hydrophobic SecY resides and a short helix (helix 2A) on the extracellular side of the membrane which forms a plug. The plug probably moves laterally to allow the channel to open. The ring and the pore may move independently.</text>
</comment>
<dbReference type="SUPFAM" id="SSF103491">
    <property type="entry name" value="Preprotein translocase SecY subunit"/>
    <property type="match status" value="1"/>
</dbReference>
<accession>A0A554LM01</accession>
<dbReference type="GO" id="GO:0005886">
    <property type="term" value="C:plasma membrane"/>
    <property type="evidence" value="ECO:0007669"/>
    <property type="project" value="UniProtKB-SubCell"/>
</dbReference>
<dbReference type="GO" id="GO:0006605">
    <property type="term" value="P:protein targeting"/>
    <property type="evidence" value="ECO:0007669"/>
    <property type="project" value="UniProtKB-UniRule"/>
</dbReference>
<evidence type="ECO:0000313" key="12">
    <source>
        <dbReference type="Proteomes" id="UP000315589"/>
    </source>
</evidence>
<dbReference type="Proteomes" id="UP000315589">
    <property type="component" value="Unassembled WGS sequence"/>
</dbReference>
<evidence type="ECO:0000256" key="2">
    <source>
        <dbReference type="ARBA" id="ARBA00005751"/>
    </source>
</evidence>
<keyword evidence="4 9" id="KW-0812">Transmembrane</keyword>
<evidence type="ECO:0000256" key="7">
    <source>
        <dbReference type="ARBA" id="ARBA00023010"/>
    </source>
</evidence>
<dbReference type="InterPro" id="IPR026593">
    <property type="entry name" value="SecY"/>
</dbReference>
<dbReference type="EMBL" id="VMGI01000007">
    <property type="protein sequence ID" value="TSC93906.1"/>
    <property type="molecule type" value="Genomic_DNA"/>
</dbReference>
<dbReference type="PANTHER" id="PTHR10906">
    <property type="entry name" value="SECY/SEC61-ALPHA FAMILY MEMBER"/>
    <property type="match status" value="1"/>
</dbReference>
<comment type="caution">
    <text evidence="11">The sequence shown here is derived from an EMBL/GenBank/DDBJ whole genome shotgun (WGS) entry which is preliminary data.</text>
</comment>
<evidence type="ECO:0000313" key="11">
    <source>
        <dbReference type="EMBL" id="TSC93906.1"/>
    </source>
</evidence>
<keyword evidence="6 9" id="KW-1133">Transmembrane helix</keyword>
<dbReference type="InterPro" id="IPR002208">
    <property type="entry name" value="SecY/SEC61-alpha"/>
</dbReference>
<comment type="caution">
    <text evidence="9">Lacks conserved residue(s) required for the propagation of feature annotation.</text>
</comment>
<evidence type="ECO:0000256" key="5">
    <source>
        <dbReference type="ARBA" id="ARBA00022927"/>
    </source>
</evidence>
<evidence type="ECO:0000256" key="3">
    <source>
        <dbReference type="ARBA" id="ARBA00022448"/>
    </source>
</evidence>
<proteinExistence type="inferred from homology"/>
<comment type="subcellular location">
    <subcellularLocation>
        <location evidence="9">Cell membrane</location>
        <topology evidence="9">Multi-pass membrane protein</topology>
    </subcellularLocation>
    <subcellularLocation>
        <location evidence="1">Membrane</location>
        <topology evidence="1">Multi-pass membrane protein</topology>
    </subcellularLocation>
</comment>
<evidence type="ECO:0000256" key="8">
    <source>
        <dbReference type="ARBA" id="ARBA00023136"/>
    </source>
</evidence>
<dbReference type="Gene3D" id="1.10.3370.10">
    <property type="entry name" value="SecY subunit domain"/>
    <property type="match status" value="1"/>
</dbReference>
<dbReference type="PROSITE" id="PS00756">
    <property type="entry name" value="SECY_2"/>
    <property type="match status" value="1"/>
</dbReference>
<sequence>MGVGPYITASIIMQLLGYVIPALEELQKEGEYGKQKYNQYTRLLTVPLCFIQGFGMISILKNQGVLSEITPMLFIDSLIVVTAISMFFMWLGENISEIGIGNGISLIISINIIGGLPAQIRNTIATVSAGGIIDTSKIIGLISFVAISILTIIFIVIMNEAIRKIPISYARRIVGRLQTTPIDTYLPVKINVAGVIPIIFALSIIVFPSIIFKYLSSAKSTLISNFSREMVRLFDPNHIFYGIFYFILVILFTYFYASIVFKPSQVAENLQKSGGFIPGVRPGKETQNFISNVLNRITLPGALFLGIIAILPFIIQKITHISTLVLGGTSILILVSVILDTSSQIKSHLLTRSYENY</sequence>
<feature type="transmembrane region" description="Helical" evidence="9">
    <location>
        <begin position="297"/>
        <end position="315"/>
    </location>
</feature>
<feature type="transmembrane region" description="Helical" evidence="9">
    <location>
        <begin position="43"/>
        <end position="60"/>
    </location>
</feature>
<feature type="transmembrane region" description="Helical" evidence="9">
    <location>
        <begin position="192"/>
        <end position="212"/>
    </location>
</feature>